<dbReference type="InterPro" id="IPR036047">
    <property type="entry name" value="F-box-like_dom_sf"/>
</dbReference>
<gene>
    <name evidence="2" type="primary">BnaC03g47670D</name>
    <name evidence="2" type="ORF">GSBRNA2T00125018001</name>
</gene>
<evidence type="ECO:0000313" key="3">
    <source>
        <dbReference type="Proteomes" id="UP000028999"/>
    </source>
</evidence>
<dbReference type="Gramene" id="CDY07855">
    <property type="protein sequence ID" value="CDY07855"/>
    <property type="gene ID" value="GSBRNA2T00125018001"/>
</dbReference>
<name>A0A078F0A9_BRANA</name>
<sequence>MEQFPILSLPPEVQGFVVKLVAHTSFEDLFRLRATCKAMHSLADDEDGHWALWDIDNRKAEDMCNRCFWIKEVGLFLRDFKASTGHPNFETWR</sequence>
<evidence type="ECO:0000259" key="1">
    <source>
        <dbReference type="Pfam" id="PF00646"/>
    </source>
</evidence>
<protein>
    <submittedName>
        <fullName evidence="2">BnaC03g47670D protein</fullName>
    </submittedName>
</protein>
<organism evidence="2 3">
    <name type="scientific">Brassica napus</name>
    <name type="common">Rape</name>
    <dbReference type="NCBI Taxonomy" id="3708"/>
    <lineage>
        <taxon>Eukaryota</taxon>
        <taxon>Viridiplantae</taxon>
        <taxon>Streptophyta</taxon>
        <taxon>Embryophyta</taxon>
        <taxon>Tracheophyta</taxon>
        <taxon>Spermatophyta</taxon>
        <taxon>Magnoliopsida</taxon>
        <taxon>eudicotyledons</taxon>
        <taxon>Gunneridae</taxon>
        <taxon>Pentapetalae</taxon>
        <taxon>rosids</taxon>
        <taxon>malvids</taxon>
        <taxon>Brassicales</taxon>
        <taxon>Brassicaceae</taxon>
        <taxon>Brassiceae</taxon>
        <taxon>Brassica</taxon>
    </lineage>
</organism>
<evidence type="ECO:0000313" key="2">
    <source>
        <dbReference type="EMBL" id="CDY07855.1"/>
    </source>
</evidence>
<dbReference type="Pfam" id="PF00646">
    <property type="entry name" value="F-box"/>
    <property type="match status" value="1"/>
</dbReference>
<feature type="domain" description="F-box" evidence="1">
    <location>
        <begin position="6"/>
        <end position="47"/>
    </location>
</feature>
<dbReference type="SUPFAM" id="SSF81383">
    <property type="entry name" value="F-box domain"/>
    <property type="match status" value="1"/>
</dbReference>
<keyword evidence="3" id="KW-1185">Reference proteome</keyword>
<reference evidence="2 3" key="1">
    <citation type="journal article" date="2014" name="Science">
        <title>Plant genetics. Early allopolyploid evolution in the post-Neolithic Brassica napus oilseed genome.</title>
        <authorList>
            <person name="Chalhoub B."/>
            <person name="Denoeud F."/>
            <person name="Liu S."/>
            <person name="Parkin I.A."/>
            <person name="Tang H."/>
            <person name="Wang X."/>
            <person name="Chiquet J."/>
            <person name="Belcram H."/>
            <person name="Tong C."/>
            <person name="Samans B."/>
            <person name="Correa M."/>
            <person name="Da Silva C."/>
            <person name="Just J."/>
            <person name="Falentin C."/>
            <person name="Koh C.S."/>
            <person name="Le Clainche I."/>
            <person name="Bernard M."/>
            <person name="Bento P."/>
            <person name="Noel B."/>
            <person name="Labadie K."/>
            <person name="Alberti A."/>
            <person name="Charles M."/>
            <person name="Arnaud D."/>
            <person name="Guo H."/>
            <person name="Daviaud C."/>
            <person name="Alamery S."/>
            <person name="Jabbari K."/>
            <person name="Zhao M."/>
            <person name="Edger P.P."/>
            <person name="Chelaifa H."/>
            <person name="Tack D."/>
            <person name="Lassalle G."/>
            <person name="Mestiri I."/>
            <person name="Schnel N."/>
            <person name="Le Paslier M.C."/>
            <person name="Fan G."/>
            <person name="Renault V."/>
            <person name="Bayer P.E."/>
            <person name="Golicz A.A."/>
            <person name="Manoli S."/>
            <person name="Lee T.H."/>
            <person name="Thi V.H."/>
            <person name="Chalabi S."/>
            <person name="Hu Q."/>
            <person name="Fan C."/>
            <person name="Tollenaere R."/>
            <person name="Lu Y."/>
            <person name="Battail C."/>
            <person name="Shen J."/>
            <person name="Sidebottom C.H."/>
            <person name="Wang X."/>
            <person name="Canaguier A."/>
            <person name="Chauveau A."/>
            <person name="Berard A."/>
            <person name="Deniot G."/>
            <person name="Guan M."/>
            <person name="Liu Z."/>
            <person name="Sun F."/>
            <person name="Lim Y.P."/>
            <person name="Lyons E."/>
            <person name="Town C.D."/>
            <person name="Bancroft I."/>
            <person name="Wang X."/>
            <person name="Meng J."/>
            <person name="Ma J."/>
            <person name="Pires J.C."/>
            <person name="King G.J."/>
            <person name="Brunel D."/>
            <person name="Delourme R."/>
            <person name="Renard M."/>
            <person name="Aury J.M."/>
            <person name="Adams K.L."/>
            <person name="Batley J."/>
            <person name="Snowdon R.J."/>
            <person name="Tost J."/>
            <person name="Edwards D."/>
            <person name="Zhou Y."/>
            <person name="Hua W."/>
            <person name="Sharpe A.G."/>
            <person name="Paterson A.H."/>
            <person name="Guan C."/>
            <person name="Wincker P."/>
        </authorList>
    </citation>
    <scope>NUCLEOTIDE SEQUENCE [LARGE SCALE GENOMIC DNA]</scope>
    <source>
        <strain evidence="3">cv. Darmor-bzh</strain>
    </source>
</reference>
<accession>A0A078F0A9</accession>
<proteinExistence type="predicted"/>
<dbReference type="EMBL" id="LK031981">
    <property type="protein sequence ID" value="CDY07855.1"/>
    <property type="molecule type" value="Genomic_DNA"/>
</dbReference>
<dbReference type="InterPro" id="IPR001810">
    <property type="entry name" value="F-box_dom"/>
</dbReference>
<dbReference type="AlphaFoldDB" id="A0A078F0A9"/>
<dbReference type="Proteomes" id="UP000028999">
    <property type="component" value="Unassembled WGS sequence"/>
</dbReference>
<dbReference type="PaxDb" id="3708-A0A078F0A9"/>